<feature type="domain" description="DNA methylase N-4/N-6" evidence="5">
    <location>
        <begin position="25"/>
        <end position="346"/>
    </location>
</feature>
<reference evidence="6 7" key="1">
    <citation type="submission" date="2019-10" db="EMBL/GenBank/DDBJ databases">
        <authorList>
            <person name="Wang R."/>
        </authorList>
    </citation>
    <scope>NUCLEOTIDE SEQUENCE [LARGE SCALE GENOMIC DNA]</scope>
    <source>
        <strain evidence="6 7">ATCC 19377</strain>
    </source>
</reference>
<proteinExistence type="inferred from homology"/>
<dbReference type="GO" id="GO:0003677">
    <property type="term" value="F:DNA binding"/>
    <property type="evidence" value="ECO:0007669"/>
    <property type="project" value="InterPro"/>
</dbReference>
<dbReference type="SUPFAM" id="SSF53335">
    <property type="entry name" value="S-adenosyl-L-methionine-dependent methyltransferases"/>
    <property type="match status" value="1"/>
</dbReference>
<keyword evidence="3" id="KW-0808">Transferase</keyword>
<keyword evidence="2 6" id="KW-0489">Methyltransferase</keyword>
<dbReference type="GO" id="GO:0032259">
    <property type="term" value="P:methylation"/>
    <property type="evidence" value="ECO:0007669"/>
    <property type="project" value="UniProtKB-KW"/>
</dbReference>
<dbReference type="GO" id="GO:0008170">
    <property type="term" value="F:N-methyltransferase activity"/>
    <property type="evidence" value="ECO:0007669"/>
    <property type="project" value="InterPro"/>
</dbReference>
<dbReference type="PRINTS" id="PR00508">
    <property type="entry name" value="S21N4MTFRASE"/>
</dbReference>
<dbReference type="EMBL" id="CP045571">
    <property type="protein sequence ID" value="QFX96065.1"/>
    <property type="molecule type" value="Genomic_DNA"/>
</dbReference>
<protein>
    <recommendedName>
        <fullName evidence="4">Methyltransferase</fullName>
        <ecNumber evidence="4">2.1.1.-</ecNumber>
    </recommendedName>
</protein>
<dbReference type="InterPro" id="IPR029063">
    <property type="entry name" value="SAM-dependent_MTases_sf"/>
</dbReference>
<dbReference type="REBASE" id="342949">
    <property type="entry name" value="M.AthC19377ORF1780P"/>
</dbReference>
<dbReference type="Gene3D" id="3.40.50.150">
    <property type="entry name" value="Vaccinia Virus protein VP39"/>
    <property type="match status" value="1"/>
</dbReference>
<dbReference type="GeneID" id="60696112"/>
<dbReference type="InterPro" id="IPR002052">
    <property type="entry name" value="DNA_methylase_N6_adenine_CS"/>
</dbReference>
<accession>A0A5P9XPY3</accession>
<evidence type="ECO:0000313" key="6">
    <source>
        <dbReference type="EMBL" id="QFX96065.1"/>
    </source>
</evidence>
<dbReference type="PROSITE" id="PS00092">
    <property type="entry name" value="N6_MTASE"/>
    <property type="match status" value="1"/>
</dbReference>
<dbReference type="Pfam" id="PF01555">
    <property type="entry name" value="N6_N4_Mtase"/>
    <property type="match status" value="1"/>
</dbReference>
<evidence type="ECO:0000256" key="4">
    <source>
        <dbReference type="RuleBase" id="RU362026"/>
    </source>
</evidence>
<evidence type="ECO:0000256" key="1">
    <source>
        <dbReference type="ARBA" id="ARBA00006594"/>
    </source>
</evidence>
<dbReference type="EC" id="2.1.1.-" evidence="4"/>
<dbReference type="AlphaFoldDB" id="A0A5P9XPY3"/>
<comment type="similarity">
    <text evidence="1 4">Belongs to the N(4)/N(6)-methyltransferase family.</text>
</comment>
<evidence type="ECO:0000256" key="3">
    <source>
        <dbReference type="ARBA" id="ARBA00022679"/>
    </source>
</evidence>
<evidence type="ECO:0000256" key="2">
    <source>
        <dbReference type="ARBA" id="ARBA00022603"/>
    </source>
</evidence>
<dbReference type="RefSeq" id="WP_153940657.1">
    <property type="nucleotide sequence ID" value="NZ_CP045571.1"/>
</dbReference>
<sequence length="386" mass="43963">MRNDNKLYLGDNLQVIRNHIADRSIDLIYLDPPFASDADYSYVSADSIPGRACNSVTAFVDTWEWTSESKRILDDLRTRNATLADLLGALANGLRNNGLAAYLVMMGVRLLELRRVLKTSGSLYLHCDASASSYLRVIMDAILGAENFRNEIVWKRTSSHNDSKKWAHIHDTLLFYAGRGFTWNPVYLAHDPEYVRKFYRFEDARGRYRLHEIIRTASMGPRPNLAYEYKGYRPEWGWRMVRDKVERLDAEDRLTWSSTGRPYLKRYLHEQKGTPCPGLWLDIPPLCHTAAERLGYPTQKPLALLERIIAASSRMGDVVLDPFAGCGTSTHAAQKMGRKWIAIDQSALAVGLLRKRLEAHFPDCSYEINIKSTPVRSNKQPVLAIA</sequence>
<dbReference type="KEGG" id="atx:GCD22_01780"/>
<name>A0A5P9XPY3_ACITH</name>
<dbReference type="InterPro" id="IPR002941">
    <property type="entry name" value="DNA_methylase_N4/N6"/>
</dbReference>
<dbReference type="InterPro" id="IPR001091">
    <property type="entry name" value="RM_Methyltransferase"/>
</dbReference>
<evidence type="ECO:0000259" key="5">
    <source>
        <dbReference type="Pfam" id="PF01555"/>
    </source>
</evidence>
<evidence type="ECO:0000313" key="7">
    <source>
        <dbReference type="Proteomes" id="UP000363590"/>
    </source>
</evidence>
<dbReference type="Proteomes" id="UP000363590">
    <property type="component" value="Chromosome"/>
</dbReference>
<organism evidence="6 7">
    <name type="scientific">Acidithiobacillus thiooxidans ATCC 19377</name>
    <dbReference type="NCBI Taxonomy" id="637390"/>
    <lineage>
        <taxon>Bacteria</taxon>
        <taxon>Pseudomonadati</taxon>
        <taxon>Pseudomonadota</taxon>
        <taxon>Acidithiobacillia</taxon>
        <taxon>Acidithiobacillales</taxon>
        <taxon>Acidithiobacillaceae</taxon>
        <taxon>Acidithiobacillus</taxon>
    </lineage>
</organism>
<gene>
    <name evidence="6" type="primary">ecaIM</name>
    <name evidence="6" type="ORF">GCD22_01780</name>
</gene>